<comment type="caution">
    <text evidence="3">The sequence shown here is derived from an EMBL/GenBank/DDBJ whole genome shotgun (WGS) entry which is preliminary data.</text>
</comment>
<keyword evidence="4" id="KW-1185">Reference proteome</keyword>
<proteinExistence type="predicted"/>
<feature type="transmembrane region" description="Helical" evidence="1">
    <location>
        <begin position="42"/>
        <end position="67"/>
    </location>
</feature>
<dbReference type="Proteomes" id="UP000289738">
    <property type="component" value="Chromosome A07"/>
</dbReference>
<keyword evidence="1" id="KW-0812">Transmembrane</keyword>
<evidence type="ECO:0000313" key="4">
    <source>
        <dbReference type="Proteomes" id="UP000289738"/>
    </source>
</evidence>
<evidence type="ECO:0000313" key="3">
    <source>
        <dbReference type="EMBL" id="RYR49750.1"/>
    </source>
</evidence>
<dbReference type="EMBL" id="SDMP01000007">
    <property type="protein sequence ID" value="RYR49750.1"/>
    <property type="molecule type" value="Genomic_DNA"/>
</dbReference>
<keyword evidence="1" id="KW-0472">Membrane</keyword>
<keyword evidence="2" id="KW-0732">Signal</keyword>
<evidence type="ECO:0000256" key="2">
    <source>
        <dbReference type="SAM" id="SignalP"/>
    </source>
</evidence>
<dbReference type="STRING" id="3818.A0A445CFR5"/>
<feature type="signal peptide" evidence="2">
    <location>
        <begin position="1"/>
        <end position="24"/>
    </location>
</feature>
<evidence type="ECO:0000256" key="1">
    <source>
        <dbReference type="SAM" id="Phobius"/>
    </source>
</evidence>
<reference evidence="3 4" key="1">
    <citation type="submission" date="2019-01" db="EMBL/GenBank/DDBJ databases">
        <title>Sequencing of cultivated peanut Arachis hypogaea provides insights into genome evolution and oil improvement.</title>
        <authorList>
            <person name="Chen X."/>
        </authorList>
    </citation>
    <scope>NUCLEOTIDE SEQUENCE [LARGE SCALE GENOMIC DNA]</scope>
    <source>
        <strain evidence="4">cv. Fuhuasheng</strain>
        <tissue evidence="3">Leaves</tissue>
    </source>
</reference>
<dbReference type="AlphaFoldDB" id="A0A445CFR5"/>
<feature type="chain" id="PRO_5019094328" evidence="2">
    <location>
        <begin position="25"/>
        <end position="78"/>
    </location>
</feature>
<name>A0A445CFR5_ARAHY</name>
<keyword evidence="1" id="KW-1133">Transmembrane helix</keyword>
<accession>A0A445CFR5</accession>
<organism evidence="3 4">
    <name type="scientific">Arachis hypogaea</name>
    <name type="common">Peanut</name>
    <dbReference type="NCBI Taxonomy" id="3818"/>
    <lineage>
        <taxon>Eukaryota</taxon>
        <taxon>Viridiplantae</taxon>
        <taxon>Streptophyta</taxon>
        <taxon>Embryophyta</taxon>
        <taxon>Tracheophyta</taxon>
        <taxon>Spermatophyta</taxon>
        <taxon>Magnoliopsida</taxon>
        <taxon>eudicotyledons</taxon>
        <taxon>Gunneridae</taxon>
        <taxon>Pentapetalae</taxon>
        <taxon>rosids</taxon>
        <taxon>fabids</taxon>
        <taxon>Fabales</taxon>
        <taxon>Fabaceae</taxon>
        <taxon>Papilionoideae</taxon>
        <taxon>50 kb inversion clade</taxon>
        <taxon>dalbergioids sensu lato</taxon>
        <taxon>Dalbergieae</taxon>
        <taxon>Pterocarpus clade</taxon>
        <taxon>Arachis</taxon>
    </lineage>
</organism>
<protein>
    <submittedName>
        <fullName evidence="3">Uncharacterized protein</fullName>
    </submittedName>
</protein>
<sequence>MIYIYKSPFFRELLIVFFFCSSTADCCCYGLSNFCHVLMKIIVGKIVLKALILTSIVVFSLTGYTFWDFKKGKDFSLA</sequence>
<gene>
    <name evidence="3" type="ORF">Ahy_A07g036264</name>
</gene>